<evidence type="ECO:0000259" key="2">
    <source>
        <dbReference type="PROSITE" id="PS50943"/>
    </source>
</evidence>
<dbReference type="Proteomes" id="UP000270343">
    <property type="component" value="Unassembled WGS sequence"/>
</dbReference>
<feature type="compositionally biased region" description="Pro residues" evidence="1">
    <location>
        <begin position="397"/>
        <end position="410"/>
    </location>
</feature>
<gene>
    <name evidence="3" type="ORF">D7231_32145</name>
</gene>
<feature type="domain" description="HTH cro/C1-type" evidence="2">
    <location>
        <begin position="236"/>
        <end position="279"/>
    </location>
</feature>
<dbReference type="GO" id="GO:0003677">
    <property type="term" value="F:DNA binding"/>
    <property type="evidence" value="ECO:0007669"/>
    <property type="project" value="InterPro"/>
</dbReference>
<accession>A0A3B0AM32</accession>
<feature type="region of interest" description="Disordered" evidence="1">
    <location>
        <begin position="386"/>
        <end position="434"/>
    </location>
</feature>
<reference evidence="3 4" key="1">
    <citation type="journal article" date="2015" name="Antonie Van Leeuwenhoek">
        <title>Streptomyces klenkii sp. nov., isolated from deep marine sediment.</title>
        <authorList>
            <person name="Veyisoglu A."/>
            <person name="Sahin N."/>
        </authorList>
    </citation>
    <scope>NUCLEOTIDE SEQUENCE [LARGE SCALE GENOMIC DNA]</scope>
    <source>
        <strain evidence="3 4">KCTC 29202</strain>
    </source>
</reference>
<dbReference type="RefSeq" id="WP_120759448.1">
    <property type="nucleotide sequence ID" value="NZ_RBAM01000025.1"/>
</dbReference>
<evidence type="ECO:0000313" key="3">
    <source>
        <dbReference type="EMBL" id="RKN61344.1"/>
    </source>
</evidence>
<dbReference type="SUPFAM" id="SSF47413">
    <property type="entry name" value="lambda repressor-like DNA-binding domains"/>
    <property type="match status" value="1"/>
</dbReference>
<evidence type="ECO:0000256" key="1">
    <source>
        <dbReference type="SAM" id="MobiDB-lite"/>
    </source>
</evidence>
<dbReference type="Pfam" id="PF13560">
    <property type="entry name" value="HTH_31"/>
    <property type="match status" value="1"/>
</dbReference>
<dbReference type="AlphaFoldDB" id="A0A3B0AM32"/>
<dbReference type="PROSITE" id="PS50943">
    <property type="entry name" value="HTH_CROC1"/>
    <property type="match status" value="1"/>
</dbReference>
<feature type="compositionally biased region" description="Polar residues" evidence="1">
    <location>
        <begin position="422"/>
        <end position="431"/>
    </location>
</feature>
<feature type="compositionally biased region" description="Pro residues" evidence="1">
    <location>
        <begin position="66"/>
        <end position="79"/>
    </location>
</feature>
<dbReference type="InterPro" id="IPR001387">
    <property type="entry name" value="Cro/C1-type_HTH"/>
</dbReference>
<evidence type="ECO:0000313" key="4">
    <source>
        <dbReference type="Proteomes" id="UP000270343"/>
    </source>
</evidence>
<name>A0A3B0AM32_9ACTN</name>
<sequence>MNPVCEHCGSPLPSTGEPKVGRPQKYCSTACRQAAHRQRRNTTPPAPADLQAADTHCRPTDTPQEPAAPPALRPPPPARRPQATGEADEALAEITRDIQEELRALQRSLPTADPTDLLRLATRIRTQLDGLTAALVGRARHRRTTWNRIGHILGISEDTARHRYTDHYILRRLSELTRMSSPPATLKDLYTAPAPRHQPSPVPVPPLGSIHARPRPAFNRLAPVLSMLARTSQKPMKELSERTRCSASYLSRILNGERIPTWELTERFARACGADPAVLRSVWETERLRSNSPLLETEDDDEGDDEDPHRAGARLLRALRTLHVRAGQPTAYDIATAGKHQLTVTLITAVLEGIRFPGWRDLVSLLNVLGGDISYFQPLWEAAVRPATPPTETTPAAPSPHPEPSSPPQDPSCGHPIVSPDASGSSSTRGQQAPPAFNSAGLCEVISSYREALADQAALLESQRERLFHRIAQRRISGNRIPRGLGVFANP</sequence>
<dbReference type="OrthoDB" id="3829505at2"/>
<comment type="caution">
    <text evidence="3">The sequence shown here is derived from an EMBL/GenBank/DDBJ whole genome shotgun (WGS) entry which is preliminary data.</text>
</comment>
<dbReference type="Gene3D" id="1.10.260.40">
    <property type="entry name" value="lambda repressor-like DNA-binding domains"/>
    <property type="match status" value="1"/>
</dbReference>
<dbReference type="EMBL" id="RBAM01000025">
    <property type="protein sequence ID" value="RKN61344.1"/>
    <property type="molecule type" value="Genomic_DNA"/>
</dbReference>
<proteinExistence type="predicted"/>
<organism evidence="3 4">
    <name type="scientific">Streptomyces klenkii</name>
    <dbReference type="NCBI Taxonomy" id="1420899"/>
    <lineage>
        <taxon>Bacteria</taxon>
        <taxon>Bacillati</taxon>
        <taxon>Actinomycetota</taxon>
        <taxon>Actinomycetes</taxon>
        <taxon>Kitasatosporales</taxon>
        <taxon>Streptomycetaceae</taxon>
        <taxon>Streptomyces</taxon>
    </lineage>
</organism>
<dbReference type="InterPro" id="IPR010982">
    <property type="entry name" value="Lambda_DNA-bd_dom_sf"/>
</dbReference>
<dbReference type="SMART" id="SM00530">
    <property type="entry name" value="HTH_XRE"/>
    <property type="match status" value="2"/>
</dbReference>
<feature type="region of interest" description="Disordered" evidence="1">
    <location>
        <begin position="1"/>
        <end position="87"/>
    </location>
</feature>
<dbReference type="CDD" id="cd00093">
    <property type="entry name" value="HTH_XRE"/>
    <property type="match status" value="1"/>
</dbReference>
<keyword evidence="4" id="KW-1185">Reference proteome</keyword>
<protein>
    <submittedName>
        <fullName evidence="3">XRE family transcriptional regulator</fullName>
    </submittedName>
</protein>